<dbReference type="EMBL" id="CAJEWN010000562">
    <property type="protein sequence ID" value="CAD2185844.1"/>
    <property type="molecule type" value="Genomic_DNA"/>
</dbReference>
<gene>
    <name evidence="2" type="ORF">MENT_LOCUS38298</name>
</gene>
<evidence type="ECO:0000313" key="2">
    <source>
        <dbReference type="EMBL" id="CAD2185844.1"/>
    </source>
</evidence>
<reference evidence="2 3" key="1">
    <citation type="submission" date="2020-08" db="EMBL/GenBank/DDBJ databases">
        <authorList>
            <person name="Koutsovoulos G."/>
            <person name="Danchin GJ E."/>
        </authorList>
    </citation>
    <scope>NUCLEOTIDE SEQUENCE [LARGE SCALE GENOMIC DNA]</scope>
</reference>
<dbReference type="PROSITE" id="PS50011">
    <property type="entry name" value="PROTEIN_KINASE_DOM"/>
    <property type="match status" value="1"/>
</dbReference>
<dbReference type="InterPro" id="IPR011009">
    <property type="entry name" value="Kinase-like_dom_sf"/>
</dbReference>
<proteinExistence type="predicted"/>
<evidence type="ECO:0000313" key="3">
    <source>
        <dbReference type="Proteomes" id="UP000580250"/>
    </source>
</evidence>
<dbReference type="AlphaFoldDB" id="A0A6V7WFT6"/>
<dbReference type="SUPFAM" id="SSF56112">
    <property type="entry name" value="Protein kinase-like (PK-like)"/>
    <property type="match status" value="1"/>
</dbReference>
<evidence type="ECO:0000259" key="1">
    <source>
        <dbReference type="PROSITE" id="PS50011"/>
    </source>
</evidence>
<dbReference type="Gene3D" id="1.10.510.10">
    <property type="entry name" value="Transferase(Phosphotransferase) domain 1"/>
    <property type="match status" value="1"/>
</dbReference>
<dbReference type="GO" id="GO:0005524">
    <property type="term" value="F:ATP binding"/>
    <property type="evidence" value="ECO:0007669"/>
    <property type="project" value="InterPro"/>
</dbReference>
<protein>
    <recommendedName>
        <fullName evidence="1">Protein kinase domain-containing protein</fullName>
    </recommendedName>
</protein>
<feature type="domain" description="Protein kinase" evidence="1">
    <location>
        <begin position="1"/>
        <end position="76"/>
    </location>
</feature>
<organism evidence="2 3">
    <name type="scientific">Meloidogyne enterolobii</name>
    <name type="common">Root-knot nematode worm</name>
    <name type="synonym">Meloidogyne mayaguensis</name>
    <dbReference type="NCBI Taxonomy" id="390850"/>
    <lineage>
        <taxon>Eukaryota</taxon>
        <taxon>Metazoa</taxon>
        <taxon>Ecdysozoa</taxon>
        <taxon>Nematoda</taxon>
        <taxon>Chromadorea</taxon>
        <taxon>Rhabditida</taxon>
        <taxon>Tylenchina</taxon>
        <taxon>Tylenchomorpha</taxon>
        <taxon>Tylenchoidea</taxon>
        <taxon>Meloidogynidae</taxon>
        <taxon>Meloidogyninae</taxon>
        <taxon>Meloidogyne</taxon>
    </lineage>
</organism>
<dbReference type="GO" id="GO:0004672">
    <property type="term" value="F:protein kinase activity"/>
    <property type="evidence" value="ECO:0007669"/>
    <property type="project" value="InterPro"/>
</dbReference>
<sequence length="91" mass="10435">MAPEIFDKKSVWVSPKADVYSFGVLIYKLLYSKQEHLEVLDFDKLGNFNQLDTLIVACTQVIATSRPTMEDVVLFLTGNPTEFKWDKFKGD</sequence>
<dbReference type="InterPro" id="IPR000719">
    <property type="entry name" value="Prot_kinase_dom"/>
</dbReference>
<dbReference type="OrthoDB" id="20524at2759"/>
<dbReference type="Proteomes" id="UP000580250">
    <property type="component" value="Unassembled WGS sequence"/>
</dbReference>
<comment type="caution">
    <text evidence="2">The sequence shown here is derived from an EMBL/GenBank/DDBJ whole genome shotgun (WGS) entry which is preliminary data.</text>
</comment>
<accession>A0A6V7WFT6</accession>
<name>A0A6V7WFT6_MELEN</name>